<evidence type="ECO:0000313" key="3">
    <source>
        <dbReference type="Proteomes" id="UP000000442"/>
    </source>
</evidence>
<dbReference type="EMBL" id="CP001087">
    <property type="protein sequence ID" value="ACN16032.1"/>
    <property type="molecule type" value="Genomic_DNA"/>
</dbReference>
<dbReference type="InterPro" id="IPR021973">
    <property type="entry name" value="SprA-related"/>
</dbReference>
<protein>
    <recommendedName>
        <fullName evidence="4">SprA-related family protein</fullName>
    </recommendedName>
</protein>
<feature type="region of interest" description="Disordered" evidence="1">
    <location>
        <begin position="1"/>
        <end position="62"/>
    </location>
</feature>
<dbReference type="eggNOG" id="COG3064">
    <property type="taxonomic scope" value="Bacteria"/>
</dbReference>
<evidence type="ECO:0000256" key="1">
    <source>
        <dbReference type="SAM" id="MobiDB-lite"/>
    </source>
</evidence>
<dbReference type="STRING" id="177437.HRM2_29450"/>
<dbReference type="RefSeq" id="WP_015904794.1">
    <property type="nucleotide sequence ID" value="NC_012108.1"/>
</dbReference>
<organism evidence="2 3">
    <name type="scientific">Desulforapulum autotrophicum (strain ATCC 43914 / DSM 3382 / VKM B-1955 / HRM2)</name>
    <name type="common">Desulfobacterium autotrophicum</name>
    <dbReference type="NCBI Taxonomy" id="177437"/>
    <lineage>
        <taxon>Bacteria</taxon>
        <taxon>Pseudomonadati</taxon>
        <taxon>Thermodesulfobacteriota</taxon>
        <taxon>Desulfobacteria</taxon>
        <taxon>Desulfobacterales</taxon>
        <taxon>Desulfobacteraceae</taxon>
        <taxon>Desulforapulum</taxon>
    </lineage>
</organism>
<name>C0QK06_DESAH</name>
<accession>C0QK06</accession>
<dbReference type="OrthoDB" id="9812722at2"/>
<reference evidence="2 3" key="1">
    <citation type="journal article" date="2009" name="Environ. Microbiol.">
        <title>Genome sequence of Desulfobacterium autotrophicum HRM2, a marine sulfate reducer oxidizing organic carbon completely to carbon dioxide.</title>
        <authorList>
            <person name="Strittmatter A.W."/>
            <person name="Liesegang H."/>
            <person name="Rabus R."/>
            <person name="Decker I."/>
            <person name="Amann J."/>
            <person name="Andres S."/>
            <person name="Henne A."/>
            <person name="Fricke W.F."/>
            <person name="Martinez-Arias R."/>
            <person name="Bartels D."/>
            <person name="Goesmann A."/>
            <person name="Krause L."/>
            <person name="Puehler A."/>
            <person name="Klenk H.P."/>
            <person name="Richter M."/>
            <person name="Schuler M."/>
            <person name="Gloeckner F.O."/>
            <person name="Meyerdierks A."/>
            <person name="Gottschalk G."/>
            <person name="Amann R."/>
        </authorList>
    </citation>
    <scope>NUCLEOTIDE SEQUENCE [LARGE SCALE GENOMIC DNA]</scope>
    <source>
        <strain evidence="3">ATCC 43914 / DSM 3382 / HRM2</strain>
    </source>
</reference>
<evidence type="ECO:0000313" key="2">
    <source>
        <dbReference type="EMBL" id="ACN16032.1"/>
    </source>
</evidence>
<feature type="compositionally biased region" description="Polar residues" evidence="1">
    <location>
        <begin position="1"/>
        <end position="21"/>
    </location>
</feature>
<keyword evidence="3" id="KW-1185">Reference proteome</keyword>
<dbReference type="AlphaFoldDB" id="C0QK06"/>
<sequence>MAAITPSQGVPTNGFVQSFPPSSMGGEKSAEGATPASSASREQEEQQSQSGETSPASTQALTERDLKLIQELKKADTEVRAHEMAHIAAGGQYITSGAKLEYQRGPDGVNYAVAGEVSIDTSAIPGDPRATAQKMQRIKAAALAPASPSAQDRKVAASATALAAKAAAEIMALVTAQSSASAKDGTATAHGTGTAATAYANMASETPSRGTGINISA</sequence>
<dbReference type="Proteomes" id="UP000000442">
    <property type="component" value="Chromosome"/>
</dbReference>
<dbReference type="HOGENOM" id="CLU_089955_2_1_7"/>
<proteinExistence type="predicted"/>
<evidence type="ECO:0008006" key="4">
    <source>
        <dbReference type="Google" id="ProtNLM"/>
    </source>
</evidence>
<dbReference type="Pfam" id="PF12118">
    <property type="entry name" value="SprA-related"/>
    <property type="match status" value="1"/>
</dbReference>
<dbReference type="KEGG" id="dat:HRM2_29450"/>
<gene>
    <name evidence="2" type="ordered locus">HRM2_29450</name>
</gene>